<proteinExistence type="predicted"/>
<dbReference type="GO" id="GO:0010073">
    <property type="term" value="P:meristem maintenance"/>
    <property type="evidence" value="ECO:0007669"/>
    <property type="project" value="InterPro"/>
</dbReference>
<organism evidence="2">
    <name type="scientific">Fagus sylvatica</name>
    <name type="common">Beechnut</name>
    <dbReference type="NCBI Taxonomy" id="28930"/>
    <lineage>
        <taxon>Eukaryota</taxon>
        <taxon>Viridiplantae</taxon>
        <taxon>Streptophyta</taxon>
        <taxon>Embryophyta</taxon>
        <taxon>Tracheophyta</taxon>
        <taxon>Spermatophyta</taxon>
        <taxon>Magnoliopsida</taxon>
        <taxon>eudicotyledons</taxon>
        <taxon>Gunneridae</taxon>
        <taxon>Pentapetalae</taxon>
        <taxon>rosids</taxon>
        <taxon>fabids</taxon>
        <taxon>Fagales</taxon>
        <taxon>Fagaceae</taxon>
        <taxon>Fagus</taxon>
    </lineage>
</organism>
<dbReference type="PANTHER" id="PTHR46033">
    <property type="entry name" value="PROTEIN MAIN-LIKE 2"/>
    <property type="match status" value="1"/>
</dbReference>
<dbReference type="InterPro" id="IPR044824">
    <property type="entry name" value="MAIN-like"/>
</dbReference>
<evidence type="ECO:0000259" key="1">
    <source>
        <dbReference type="Pfam" id="PF10536"/>
    </source>
</evidence>
<protein>
    <recommendedName>
        <fullName evidence="1">Aminotransferase-like plant mobile domain-containing protein</fullName>
    </recommendedName>
</protein>
<sequence>MEDDPSDTIFEVSERLMVSPTGGEPYLRIAHFLKPSITSISGPDFELPQFCPCSLPPSSLEPQDWPLKVTFSGWRNGHKTWLTWVDQMASLHQSKWKKAGIYEAIMTSTYHIRRDKSLLLGIVERWCSETKSFLFPWGEATITLEDAMIVGGYSVLGDPVLSPVECEELKEIEDKLKEARKRIVASKAKKACQSLWIKTFKNSGNEVEHQAFLACWLSRYVFVTNHQTIDEHLFPVAIQLAIGTRIALAPAVLASIYRDLSFLKGEIVAAAKLKSCKDVDDDVFKLKVQSPFQFVQIWAWERFIEFQPKPNVLNYGDPRVARWDKVNGLKVENVRLTLDLAGESFLWRPYAMAMDGWNFPKFYAEKEVWMPVGPGLDEELLSIARCMRVSELVGFGFIEQYLPHRVAMQFGMDQDLPGFVARLNELPEIAWNDYSKPISDEKLYIPPRLYKADVTARYLDWKQSMFDQQEGIKSIVPEQRIFKASEVSLPISKEEKQAEDIVVPHIPPKGTESLVESLRGQQEAINSIVPEQRGFKDSEVSLTILKEEKQPEAIVVPHIPPKGTESLVESLRGQQEEIKSIVPEQRGFKASEVSLPILKEEKQSEAIVVPHIPPKGTESLVESLRAQLQTLSPSSSQELEIPGLALEARISKLEAMMVKLKAARFGSRVSKRTKKEDHSGP</sequence>
<evidence type="ECO:0000313" key="2">
    <source>
        <dbReference type="EMBL" id="SPC94273.1"/>
    </source>
</evidence>
<dbReference type="InterPro" id="IPR019557">
    <property type="entry name" value="AminoTfrase-like_pln_mobile"/>
</dbReference>
<reference evidence="2" key="1">
    <citation type="submission" date="2018-02" db="EMBL/GenBank/DDBJ databases">
        <authorList>
            <person name="Cohen D.B."/>
            <person name="Kent A.D."/>
        </authorList>
    </citation>
    <scope>NUCLEOTIDE SEQUENCE</scope>
</reference>
<feature type="domain" description="Aminotransferase-like plant mobile" evidence="1">
    <location>
        <begin position="100"/>
        <end position="461"/>
    </location>
</feature>
<gene>
    <name evidence="2" type="ORF">FSB_LOCUS22155</name>
</gene>
<dbReference type="EMBL" id="OIVN01001465">
    <property type="protein sequence ID" value="SPC94273.1"/>
    <property type="molecule type" value="Genomic_DNA"/>
</dbReference>
<dbReference type="AlphaFoldDB" id="A0A2N9G460"/>
<dbReference type="PANTHER" id="PTHR46033:SF67">
    <property type="entry name" value="AMINOTRANSFERASE-LIKE, PLANT MOBILE DOMAIN FAMILY PROTEIN"/>
    <property type="match status" value="1"/>
</dbReference>
<dbReference type="Pfam" id="PF10536">
    <property type="entry name" value="PMD"/>
    <property type="match status" value="1"/>
</dbReference>
<accession>A0A2N9G460</accession>
<name>A0A2N9G460_FAGSY</name>